<feature type="transmembrane region" description="Helical" evidence="2">
    <location>
        <begin position="20"/>
        <end position="43"/>
    </location>
</feature>
<feature type="non-terminal residue" evidence="3">
    <location>
        <position position="1"/>
    </location>
</feature>
<organism evidence="3 4">
    <name type="scientific">Entomortierella chlamydospora</name>
    <dbReference type="NCBI Taxonomy" id="101097"/>
    <lineage>
        <taxon>Eukaryota</taxon>
        <taxon>Fungi</taxon>
        <taxon>Fungi incertae sedis</taxon>
        <taxon>Mucoromycota</taxon>
        <taxon>Mortierellomycotina</taxon>
        <taxon>Mortierellomycetes</taxon>
        <taxon>Mortierellales</taxon>
        <taxon>Mortierellaceae</taxon>
        <taxon>Entomortierella</taxon>
    </lineage>
</organism>
<dbReference type="EMBL" id="JAAAID010000926">
    <property type="protein sequence ID" value="KAG0012842.1"/>
    <property type="molecule type" value="Genomic_DNA"/>
</dbReference>
<feature type="compositionally biased region" description="Basic and acidic residues" evidence="1">
    <location>
        <begin position="345"/>
        <end position="359"/>
    </location>
</feature>
<dbReference type="Proteomes" id="UP000703661">
    <property type="component" value="Unassembled WGS sequence"/>
</dbReference>
<feature type="compositionally biased region" description="Polar residues" evidence="1">
    <location>
        <begin position="103"/>
        <end position="114"/>
    </location>
</feature>
<evidence type="ECO:0000313" key="4">
    <source>
        <dbReference type="Proteomes" id="UP000703661"/>
    </source>
</evidence>
<name>A0A9P6MU27_9FUNG</name>
<dbReference type="AlphaFoldDB" id="A0A9P6MU27"/>
<keyword evidence="2" id="KW-0472">Membrane</keyword>
<evidence type="ECO:0000256" key="2">
    <source>
        <dbReference type="SAM" id="Phobius"/>
    </source>
</evidence>
<feature type="compositionally biased region" description="Acidic residues" evidence="1">
    <location>
        <begin position="334"/>
        <end position="344"/>
    </location>
</feature>
<reference evidence="3" key="1">
    <citation type="journal article" date="2020" name="Fungal Divers.">
        <title>Resolving the Mortierellaceae phylogeny through synthesis of multi-gene phylogenetics and phylogenomics.</title>
        <authorList>
            <person name="Vandepol N."/>
            <person name="Liber J."/>
            <person name="Desiro A."/>
            <person name="Na H."/>
            <person name="Kennedy M."/>
            <person name="Barry K."/>
            <person name="Grigoriev I.V."/>
            <person name="Miller A.N."/>
            <person name="O'Donnell K."/>
            <person name="Stajich J.E."/>
            <person name="Bonito G."/>
        </authorList>
    </citation>
    <scope>NUCLEOTIDE SEQUENCE</scope>
    <source>
        <strain evidence="3">NRRL 2769</strain>
    </source>
</reference>
<keyword evidence="2" id="KW-1133">Transmembrane helix</keyword>
<comment type="caution">
    <text evidence="3">The sequence shown here is derived from an EMBL/GenBank/DDBJ whole genome shotgun (WGS) entry which is preliminary data.</text>
</comment>
<protein>
    <submittedName>
        <fullName evidence="3">Uncharacterized protein</fullName>
    </submittedName>
</protein>
<gene>
    <name evidence="3" type="ORF">BGZ80_011473</name>
</gene>
<evidence type="ECO:0000313" key="3">
    <source>
        <dbReference type="EMBL" id="KAG0012842.1"/>
    </source>
</evidence>
<accession>A0A9P6MU27</accession>
<feature type="region of interest" description="Disordered" evidence="1">
    <location>
        <begin position="94"/>
        <end position="126"/>
    </location>
</feature>
<sequence length="412" mass="45058">LLVIGLAPVIVFGIVHSGSSTIAIISQGSCFLLPIILVIWVRIRSGLYTRARNNFKYQSQKLLRTWTIQDAELYAVQWKLRQRPRRVAKRWLGGYRSSEQDSRTNPTNNVTQERGQPDGRNAGTGLNHVQADQTHVSRGTLSVIHSEPLSSQQSNGHSTTNLYQQESISIITEPLPVANTNQTIRFNTQLHITVTNDSIVGTDDVATEALLDDTNQTLPTTTSISASTTGENRENTTVFGYLRECFRGPSHFSRVLQERKVWLIEISIRDCQLDDYALTVPTPVYCGYRLPEYEDAVVTGSGDGSPTGTLARLGASASRLGLNRHIEEPPAYESDTDEDSDDDDNGRSGHGQDTERANVDDVVVACPLPSGSHQAPEMIMIQRSEVASAVVLSLAGQTADTSITIPTPGSSI</sequence>
<keyword evidence="2" id="KW-0812">Transmembrane</keyword>
<feature type="region of interest" description="Disordered" evidence="1">
    <location>
        <begin position="322"/>
        <end position="359"/>
    </location>
</feature>
<evidence type="ECO:0000256" key="1">
    <source>
        <dbReference type="SAM" id="MobiDB-lite"/>
    </source>
</evidence>
<keyword evidence="4" id="KW-1185">Reference proteome</keyword>
<proteinExistence type="predicted"/>